<sequence>MNEVLLAIFAGFIVGVVFSAIKLPIPAPPVLSGVMGIVGVYLGGVFYQWIVERFIQ</sequence>
<dbReference type="EMBL" id="BBSC01000014">
    <property type="protein sequence ID" value="GAM78499.1"/>
    <property type="molecule type" value="Genomic_DNA"/>
</dbReference>
<dbReference type="AlphaFoldDB" id="A0A0B8QWN1"/>
<accession>A0A0B8QWN1</accession>
<evidence type="ECO:0000256" key="1">
    <source>
        <dbReference type="SAM" id="Phobius"/>
    </source>
</evidence>
<comment type="caution">
    <text evidence="2">The sequence shown here is derived from an EMBL/GenBank/DDBJ whole genome shotgun (WGS) entry which is preliminary data.</text>
</comment>
<organism evidence="2 3">
    <name type="scientific">Vibrio ishigakensis</name>
    <dbReference type="NCBI Taxonomy" id="1481914"/>
    <lineage>
        <taxon>Bacteria</taxon>
        <taxon>Pseudomonadati</taxon>
        <taxon>Pseudomonadota</taxon>
        <taxon>Gammaproteobacteria</taxon>
        <taxon>Vibrionales</taxon>
        <taxon>Vibrionaceae</taxon>
        <taxon>Vibrio</taxon>
    </lineage>
</organism>
<dbReference type="Proteomes" id="UP000031666">
    <property type="component" value="Unassembled WGS sequence"/>
</dbReference>
<protein>
    <recommendedName>
        <fullName evidence="4">XapX domain protein</fullName>
    </recommendedName>
</protein>
<feature type="transmembrane region" description="Helical" evidence="1">
    <location>
        <begin position="29"/>
        <end position="50"/>
    </location>
</feature>
<dbReference type="NCBIfam" id="TIGR03510">
    <property type="entry name" value="XapX"/>
    <property type="match status" value="1"/>
</dbReference>
<evidence type="ECO:0000313" key="3">
    <source>
        <dbReference type="Proteomes" id="UP000031666"/>
    </source>
</evidence>
<proteinExistence type="predicted"/>
<gene>
    <name evidence="2" type="ORF">JCM19241_3837</name>
</gene>
<name>A0A0B8QWN1_9VIBR</name>
<keyword evidence="1" id="KW-1133">Transmembrane helix</keyword>
<evidence type="ECO:0008006" key="4">
    <source>
        <dbReference type="Google" id="ProtNLM"/>
    </source>
</evidence>
<keyword evidence="1" id="KW-0812">Transmembrane</keyword>
<reference evidence="2 3" key="1">
    <citation type="submission" date="2015-01" db="EMBL/GenBank/DDBJ databases">
        <title>Vibrio sp. C94 JCM 19241 whole genome shotgun sequence.</title>
        <authorList>
            <person name="Sawabe T."/>
            <person name="Meirelles P."/>
            <person name="Feng G."/>
            <person name="Sayaka M."/>
            <person name="Hattori M."/>
            <person name="Ohkuma M."/>
        </authorList>
    </citation>
    <scope>NUCLEOTIDE SEQUENCE [LARGE SCALE GENOMIC DNA]</scope>
    <source>
        <strain evidence="3">JCM 19241</strain>
    </source>
</reference>
<keyword evidence="1" id="KW-0472">Membrane</keyword>
<dbReference type="InterPro" id="IPR020017">
    <property type="entry name" value="XapX_domain"/>
</dbReference>
<dbReference type="STRING" id="1481914.JCM19241_3837"/>
<reference evidence="2 3" key="2">
    <citation type="submission" date="2015-01" db="EMBL/GenBank/DDBJ databases">
        <authorList>
            <consortium name="NBRP consortium"/>
            <person name="Sawabe T."/>
            <person name="Meirelles P."/>
            <person name="Feng G."/>
            <person name="Sayaka M."/>
            <person name="Hattori M."/>
            <person name="Ohkuma M."/>
        </authorList>
    </citation>
    <scope>NUCLEOTIDE SEQUENCE [LARGE SCALE GENOMIC DNA]</scope>
    <source>
        <strain evidence="3">JCM 19241</strain>
    </source>
</reference>
<evidence type="ECO:0000313" key="2">
    <source>
        <dbReference type="EMBL" id="GAM78499.1"/>
    </source>
</evidence>